<organism evidence="1 2">
    <name type="scientific">Sulfurivirga caldicuralii</name>
    <dbReference type="NCBI Taxonomy" id="364032"/>
    <lineage>
        <taxon>Bacteria</taxon>
        <taxon>Pseudomonadati</taxon>
        <taxon>Pseudomonadota</taxon>
        <taxon>Gammaproteobacteria</taxon>
        <taxon>Thiotrichales</taxon>
        <taxon>Piscirickettsiaceae</taxon>
        <taxon>Sulfurivirga</taxon>
    </lineage>
</organism>
<name>A0A1N6DCM2_9GAMM</name>
<dbReference type="EMBL" id="FSRE01000001">
    <property type="protein sequence ID" value="SIN68542.1"/>
    <property type="molecule type" value="Genomic_DNA"/>
</dbReference>
<accession>A0A1N6DCM2</accession>
<evidence type="ECO:0000313" key="1">
    <source>
        <dbReference type="EMBL" id="SIN68542.1"/>
    </source>
</evidence>
<dbReference type="CDD" id="cd22922">
    <property type="entry name" value="HFD_Aq328-like_rpt1"/>
    <property type="match status" value="1"/>
</dbReference>
<dbReference type="STRING" id="364032.SAMN05443662_0042"/>
<dbReference type="RefSeq" id="WP_074200396.1">
    <property type="nucleotide sequence ID" value="NZ_FSRE01000001.1"/>
</dbReference>
<dbReference type="InterPro" id="IPR009072">
    <property type="entry name" value="Histone-fold"/>
</dbReference>
<reference evidence="1 2" key="1">
    <citation type="submission" date="2016-11" db="EMBL/GenBank/DDBJ databases">
        <authorList>
            <person name="Jaros S."/>
            <person name="Januszkiewicz K."/>
            <person name="Wedrychowicz H."/>
        </authorList>
    </citation>
    <scope>NUCLEOTIDE SEQUENCE [LARGE SCALE GENOMIC DNA]</scope>
    <source>
        <strain evidence="1 2">DSM 17737</strain>
    </source>
</reference>
<dbReference type="AlphaFoldDB" id="A0A1N6DCM2"/>
<dbReference type="OrthoDB" id="14134at2"/>
<protein>
    <recommendedName>
        <fullName evidence="3">DUF1931 family protein</fullName>
    </recommendedName>
</protein>
<dbReference type="InterPro" id="IPR015207">
    <property type="entry name" value="DUF1931"/>
</dbReference>
<keyword evidence="2" id="KW-1185">Reference proteome</keyword>
<dbReference type="Pfam" id="PF09123">
    <property type="entry name" value="DUF1931"/>
    <property type="match status" value="1"/>
</dbReference>
<dbReference type="GO" id="GO:0046982">
    <property type="term" value="F:protein heterodimerization activity"/>
    <property type="evidence" value="ECO:0007669"/>
    <property type="project" value="InterPro"/>
</dbReference>
<dbReference type="Proteomes" id="UP000198461">
    <property type="component" value="Unassembled WGS sequence"/>
</dbReference>
<dbReference type="CDD" id="cd22923">
    <property type="entry name" value="HFD_Aq328-like_rpt2"/>
    <property type="match status" value="1"/>
</dbReference>
<dbReference type="SUPFAM" id="SSF47113">
    <property type="entry name" value="Histone-fold"/>
    <property type="match status" value="1"/>
</dbReference>
<gene>
    <name evidence="1" type="ORF">SAMN05443662_0042</name>
</gene>
<evidence type="ECO:0000313" key="2">
    <source>
        <dbReference type="Proteomes" id="UP000198461"/>
    </source>
</evidence>
<dbReference type="Gene3D" id="1.10.20.10">
    <property type="entry name" value="Histone, subunit A"/>
    <property type="match status" value="1"/>
</dbReference>
<sequence>MSHIMGISQFERLFRAAASLDVDKNDLKRMSDFLNKKVHDMLLMAQAKAKANESPVIRKLDLPLTKGLQESMHQFRKLDVALEVEPILQQLEKLPPMDLEYADDLVETLPDILGGLTYALAKTFKIIDPTLKNPQTKDWDKAEALFDLLV</sequence>
<proteinExistence type="predicted"/>
<evidence type="ECO:0008006" key="3">
    <source>
        <dbReference type="Google" id="ProtNLM"/>
    </source>
</evidence>